<gene>
    <name evidence="2" type="ORF">SI7747_15018431</name>
    <name evidence="3" type="ORF">SI8410_15019862</name>
</gene>
<reference evidence="2" key="1">
    <citation type="submission" date="2019-12" db="EMBL/GenBank/DDBJ databases">
        <authorList>
            <person name="Scholz U."/>
            <person name="Mascher M."/>
            <person name="Fiebig A."/>
        </authorList>
    </citation>
    <scope>NUCLEOTIDE SEQUENCE</scope>
</reference>
<dbReference type="Pfam" id="PF12609">
    <property type="entry name" value="DUF3774"/>
    <property type="match status" value="1"/>
</dbReference>
<dbReference type="InterPro" id="IPR022251">
    <property type="entry name" value="DUF3774_wound-induced"/>
</dbReference>
<dbReference type="PANTHER" id="PTHR33090">
    <property type="entry name" value="DUF3774 DOMAIN PROTEIN-RELATED"/>
    <property type="match status" value="1"/>
</dbReference>
<sequence length="97" mass="10024">MSLRYACRIAAQVGVRAAQAAKEQTVRSIKDAAASASSASSSSSKQVRRFSSSGSGPSSGGAGLRGAGCAAVRSEARRRRAEESLRTVMFLSCWGPN</sequence>
<dbReference type="AlphaFoldDB" id="A0A7I8JR16"/>
<name>A0A7I8JR16_SPIIN</name>
<dbReference type="EMBL" id="LR743602">
    <property type="protein sequence ID" value="CAA2632853.1"/>
    <property type="molecule type" value="Genomic_DNA"/>
</dbReference>
<feature type="compositionally biased region" description="Gly residues" evidence="1">
    <location>
        <begin position="57"/>
        <end position="66"/>
    </location>
</feature>
<evidence type="ECO:0000313" key="2">
    <source>
        <dbReference type="EMBL" id="CAA2632853.1"/>
    </source>
</evidence>
<proteinExistence type="predicted"/>
<accession>A0A7I8JR16</accession>
<feature type="region of interest" description="Disordered" evidence="1">
    <location>
        <begin position="30"/>
        <end position="68"/>
    </location>
</feature>
<dbReference type="Proteomes" id="UP000663760">
    <property type="component" value="Chromosome 15"/>
</dbReference>
<evidence type="ECO:0000313" key="3">
    <source>
        <dbReference type="EMBL" id="CAA7409184.1"/>
    </source>
</evidence>
<protein>
    <submittedName>
        <fullName evidence="2">Uncharacterized protein</fullName>
    </submittedName>
</protein>
<dbReference type="EMBL" id="LR746278">
    <property type="protein sequence ID" value="CAA7409184.1"/>
    <property type="molecule type" value="Genomic_DNA"/>
</dbReference>
<evidence type="ECO:0000313" key="4">
    <source>
        <dbReference type="Proteomes" id="UP000663760"/>
    </source>
</evidence>
<evidence type="ECO:0000256" key="1">
    <source>
        <dbReference type="SAM" id="MobiDB-lite"/>
    </source>
</evidence>
<feature type="compositionally biased region" description="Low complexity" evidence="1">
    <location>
        <begin position="32"/>
        <end position="44"/>
    </location>
</feature>
<organism evidence="2">
    <name type="scientific">Spirodela intermedia</name>
    <name type="common">Intermediate duckweed</name>
    <dbReference type="NCBI Taxonomy" id="51605"/>
    <lineage>
        <taxon>Eukaryota</taxon>
        <taxon>Viridiplantae</taxon>
        <taxon>Streptophyta</taxon>
        <taxon>Embryophyta</taxon>
        <taxon>Tracheophyta</taxon>
        <taxon>Spermatophyta</taxon>
        <taxon>Magnoliopsida</taxon>
        <taxon>Liliopsida</taxon>
        <taxon>Araceae</taxon>
        <taxon>Lemnoideae</taxon>
        <taxon>Spirodela</taxon>
    </lineage>
</organism>
<keyword evidence="4" id="KW-1185">Reference proteome</keyword>